<accession>A0A401U0G6</accession>
<dbReference type="Proteomes" id="UP000287033">
    <property type="component" value="Unassembled WGS sequence"/>
</dbReference>
<keyword evidence="2" id="KW-1185">Reference proteome</keyword>
<feature type="non-terminal residue" evidence="1">
    <location>
        <position position="1"/>
    </location>
</feature>
<evidence type="ECO:0000313" key="2">
    <source>
        <dbReference type="Proteomes" id="UP000287033"/>
    </source>
</evidence>
<sequence length="55" mass="6130">VSRINLEMEQRESLLGGGSIGDGQFDEQTRELLNALEKKLMVEKLQAVRKDAGDL</sequence>
<reference evidence="1 2" key="1">
    <citation type="journal article" date="2018" name="Nat. Ecol. Evol.">
        <title>Shark genomes provide insights into elasmobranch evolution and the origin of vertebrates.</title>
        <authorList>
            <person name="Hara Y"/>
            <person name="Yamaguchi K"/>
            <person name="Onimaru K"/>
            <person name="Kadota M"/>
            <person name="Koyanagi M"/>
            <person name="Keeley SD"/>
            <person name="Tatsumi K"/>
            <person name="Tanaka K"/>
            <person name="Motone F"/>
            <person name="Kageyama Y"/>
            <person name="Nozu R"/>
            <person name="Adachi N"/>
            <person name="Nishimura O"/>
            <person name="Nakagawa R"/>
            <person name="Tanegashima C"/>
            <person name="Kiyatake I"/>
            <person name="Matsumoto R"/>
            <person name="Murakumo K"/>
            <person name="Nishida K"/>
            <person name="Terakita A"/>
            <person name="Kuratani S"/>
            <person name="Sato K"/>
            <person name="Hyodo S Kuraku.S."/>
        </authorList>
    </citation>
    <scope>NUCLEOTIDE SEQUENCE [LARGE SCALE GENOMIC DNA]</scope>
</reference>
<name>A0A401U0G6_CHIPU</name>
<evidence type="ECO:0000313" key="1">
    <source>
        <dbReference type="EMBL" id="GCC48385.1"/>
    </source>
</evidence>
<dbReference type="EMBL" id="BEZZ01246336">
    <property type="protein sequence ID" value="GCC48385.1"/>
    <property type="molecule type" value="Genomic_DNA"/>
</dbReference>
<proteinExistence type="predicted"/>
<organism evidence="1 2">
    <name type="scientific">Chiloscyllium punctatum</name>
    <name type="common">Brownbanded bambooshark</name>
    <name type="synonym">Hemiscyllium punctatum</name>
    <dbReference type="NCBI Taxonomy" id="137246"/>
    <lineage>
        <taxon>Eukaryota</taxon>
        <taxon>Metazoa</taxon>
        <taxon>Chordata</taxon>
        <taxon>Craniata</taxon>
        <taxon>Vertebrata</taxon>
        <taxon>Chondrichthyes</taxon>
        <taxon>Elasmobranchii</taxon>
        <taxon>Galeomorphii</taxon>
        <taxon>Galeoidea</taxon>
        <taxon>Orectolobiformes</taxon>
        <taxon>Hemiscylliidae</taxon>
        <taxon>Chiloscyllium</taxon>
    </lineage>
</organism>
<dbReference type="AlphaFoldDB" id="A0A401U0G6"/>
<gene>
    <name evidence="1" type="ORF">chiPu_0032802</name>
</gene>
<protein>
    <submittedName>
        <fullName evidence="1">Uncharacterized protein</fullName>
    </submittedName>
</protein>
<comment type="caution">
    <text evidence="1">The sequence shown here is derived from an EMBL/GenBank/DDBJ whole genome shotgun (WGS) entry which is preliminary data.</text>
</comment>